<comment type="similarity">
    <text evidence="2">Belongs to the NAD(P)-dependent epimerase/dehydratase family.</text>
</comment>
<feature type="domain" description="NAD-dependent epimerase/dehydratase" evidence="6">
    <location>
        <begin position="6"/>
        <end position="211"/>
    </location>
</feature>
<protein>
    <recommendedName>
        <fullName evidence="3">UDP-glucose 4-epimerase</fullName>
    </recommendedName>
    <alternativeName>
        <fullName evidence="5">Galactowaldenase</fullName>
    </alternativeName>
    <alternativeName>
        <fullName evidence="4">UDP-galactose 4-epimerase</fullName>
    </alternativeName>
</protein>
<dbReference type="GO" id="GO:0033499">
    <property type="term" value="P:galactose catabolic process via UDP-galactose, Leloir pathway"/>
    <property type="evidence" value="ECO:0007669"/>
    <property type="project" value="TreeGrafter"/>
</dbReference>
<dbReference type="OrthoDB" id="9779041at2"/>
<comment type="pathway">
    <text evidence="1">Carbohydrate metabolism; galactose metabolism.</text>
</comment>
<evidence type="ECO:0000256" key="4">
    <source>
        <dbReference type="ARBA" id="ARBA00031367"/>
    </source>
</evidence>
<evidence type="ECO:0000313" key="7">
    <source>
        <dbReference type="EMBL" id="OLF11210.1"/>
    </source>
</evidence>
<keyword evidence="8" id="KW-1185">Reference proteome</keyword>
<proteinExistence type="inferred from homology"/>
<sequence>MNPAKVLVTGAAGFLGRAVVRALAGRGHSVTAFTRGDGAVPEGADRHVRGDVRDAHRVAEAVGGVDAVCHLAALTGVRASFAEPLEYWLTNVGGTVNVLAALGGDGGRLVVASTAAGRDSSPYAATKWAADRACADVAAAGGLGAVSLRAYNLAGPGDPDERRLIPKILAVAAGRGEFVVNGDGSVIRDFVHVEDMADAVVLALDACAAGGWRGYDIGSGRRTSVLEVVRVVEDVTGRAVPVQHAPAVDEPAVLVADPTSARRELGWRPARSDVRRIVEDAWRS</sequence>
<evidence type="ECO:0000313" key="8">
    <source>
        <dbReference type="Proteomes" id="UP000185696"/>
    </source>
</evidence>
<reference evidence="7 8" key="1">
    <citation type="submission" date="2016-12" db="EMBL/GenBank/DDBJ databases">
        <title>The draft genome sequence of Actinophytocola xinjiangensis.</title>
        <authorList>
            <person name="Wang W."/>
            <person name="Yuan L."/>
        </authorList>
    </citation>
    <scope>NUCLEOTIDE SEQUENCE [LARGE SCALE GENOMIC DNA]</scope>
    <source>
        <strain evidence="7 8">CGMCC 4.4663</strain>
    </source>
</reference>
<evidence type="ECO:0000256" key="3">
    <source>
        <dbReference type="ARBA" id="ARBA00018569"/>
    </source>
</evidence>
<gene>
    <name evidence="7" type="ORF">BLA60_12775</name>
</gene>
<dbReference type="Pfam" id="PF01370">
    <property type="entry name" value="Epimerase"/>
    <property type="match status" value="1"/>
</dbReference>
<evidence type="ECO:0000256" key="1">
    <source>
        <dbReference type="ARBA" id="ARBA00004947"/>
    </source>
</evidence>
<dbReference type="Proteomes" id="UP000185696">
    <property type="component" value="Unassembled WGS sequence"/>
</dbReference>
<evidence type="ECO:0000256" key="2">
    <source>
        <dbReference type="ARBA" id="ARBA00007637"/>
    </source>
</evidence>
<dbReference type="EMBL" id="MSIF01000005">
    <property type="protein sequence ID" value="OLF11210.1"/>
    <property type="molecule type" value="Genomic_DNA"/>
</dbReference>
<dbReference type="InterPro" id="IPR001509">
    <property type="entry name" value="Epimerase_deHydtase"/>
</dbReference>
<dbReference type="InterPro" id="IPR036291">
    <property type="entry name" value="NAD(P)-bd_dom_sf"/>
</dbReference>
<dbReference type="PANTHER" id="PTHR43725:SF53">
    <property type="entry name" value="UDP-ARABINOSE 4-EPIMERASE 1"/>
    <property type="match status" value="1"/>
</dbReference>
<dbReference type="PANTHER" id="PTHR43725">
    <property type="entry name" value="UDP-GLUCOSE 4-EPIMERASE"/>
    <property type="match status" value="1"/>
</dbReference>
<comment type="caution">
    <text evidence="7">The sequence shown here is derived from an EMBL/GenBank/DDBJ whole genome shotgun (WGS) entry which is preliminary data.</text>
</comment>
<dbReference type="Gene3D" id="3.40.50.720">
    <property type="entry name" value="NAD(P)-binding Rossmann-like Domain"/>
    <property type="match status" value="1"/>
</dbReference>
<dbReference type="SUPFAM" id="SSF51735">
    <property type="entry name" value="NAD(P)-binding Rossmann-fold domains"/>
    <property type="match status" value="1"/>
</dbReference>
<name>A0A7Z1AYZ6_9PSEU</name>
<organism evidence="7 8">
    <name type="scientific">Actinophytocola xinjiangensis</name>
    <dbReference type="NCBI Taxonomy" id="485602"/>
    <lineage>
        <taxon>Bacteria</taxon>
        <taxon>Bacillati</taxon>
        <taxon>Actinomycetota</taxon>
        <taxon>Actinomycetes</taxon>
        <taxon>Pseudonocardiales</taxon>
        <taxon>Pseudonocardiaceae</taxon>
    </lineage>
</organism>
<dbReference type="AlphaFoldDB" id="A0A7Z1AYZ6"/>
<evidence type="ECO:0000256" key="5">
    <source>
        <dbReference type="ARBA" id="ARBA00033067"/>
    </source>
</evidence>
<accession>A0A7Z1AYZ6</accession>
<evidence type="ECO:0000259" key="6">
    <source>
        <dbReference type="Pfam" id="PF01370"/>
    </source>
</evidence>